<sequence length="229" mass="23334">MEYLDVVIAAIAATGGLGLAAVGLVDALKALPFTGIGTMGFGHVKTATARFGATLAAAVGPDWLTVIRAHWVNGRPVGEQKAMIRSLLRLGLTSGTAEELAAIGNVDAAALSAVAAKIAAGKELTAADITLLGRVEAVVQARLDAAFDMADQAYRSRARLVAGVFAVALAAISWPILNSVWSLPALIADKNFWVAVLAGLFAVPIAPVAKDLISALSAGAKATKAVRSL</sequence>
<evidence type="ECO:0000313" key="2">
    <source>
        <dbReference type="EMBL" id="XDO97826.1"/>
    </source>
</evidence>
<gene>
    <name evidence="2" type="ORF">ABOZ73_05235</name>
</gene>
<keyword evidence="1" id="KW-0812">Transmembrane</keyword>
<protein>
    <submittedName>
        <fullName evidence="2">Uncharacterized protein</fullName>
    </submittedName>
</protein>
<keyword evidence="1" id="KW-1133">Transmembrane helix</keyword>
<dbReference type="EMBL" id="CP158375">
    <property type="protein sequence ID" value="XDO97826.1"/>
    <property type="molecule type" value="Genomic_DNA"/>
</dbReference>
<feature type="transmembrane region" description="Helical" evidence="1">
    <location>
        <begin position="158"/>
        <end position="177"/>
    </location>
</feature>
<accession>A0AB39KWN3</accession>
<dbReference type="AlphaFoldDB" id="A0AB39KWN3"/>
<feature type="transmembrane region" description="Helical" evidence="1">
    <location>
        <begin position="192"/>
        <end position="209"/>
    </location>
</feature>
<dbReference type="RefSeq" id="WP_369061296.1">
    <property type="nucleotide sequence ID" value="NZ_CP158375.1"/>
</dbReference>
<organism evidence="2">
    <name type="scientific">Caulobacter sp. 73W</name>
    <dbReference type="NCBI Taxonomy" id="3161137"/>
    <lineage>
        <taxon>Bacteria</taxon>
        <taxon>Pseudomonadati</taxon>
        <taxon>Pseudomonadota</taxon>
        <taxon>Alphaproteobacteria</taxon>
        <taxon>Caulobacterales</taxon>
        <taxon>Caulobacteraceae</taxon>
        <taxon>Caulobacter</taxon>
    </lineage>
</organism>
<reference evidence="2" key="1">
    <citation type="submission" date="2024-06" db="EMBL/GenBank/DDBJ databases">
        <title>Caulobacter inopinatus, sp. nov.</title>
        <authorList>
            <person name="Donachie S.P."/>
        </authorList>
    </citation>
    <scope>NUCLEOTIDE SEQUENCE</scope>
    <source>
        <strain evidence="2">73W</strain>
    </source>
</reference>
<proteinExistence type="predicted"/>
<name>A0AB39KWN3_9CAUL</name>
<keyword evidence="1" id="KW-0472">Membrane</keyword>
<feature type="transmembrane region" description="Helical" evidence="1">
    <location>
        <begin position="6"/>
        <end position="25"/>
    </location>
</feature>
<evidence type="ECO:0000256" key="1">
    <source>
        <dbReference type="SAM" id="Phobius"/>
    </source>
</evidence>